<organism evidence="1 2">
    <name type="scientific">Chiloscyllium punctatum</name>
    <name type="common">Brownbanded bambooshark</name>
    <name type="synonym">Hemiscyllium punctatum</name>
    <dbReference type="NCBI Taxonomy" id="137246"/>
    <lineage>
        <taxon>Eukaryota</taxon>
        <taxon>Metazoa</taxon>
        <taxon>Chordata</taxon>
        <taxon>Craniata</taxon>
        <taxon>Vertebrata</taxon>
        <taxon>Chondrichthyes</taxon>
        <taxon>Elasmobranchii</taxon>
        <taxon>Galeomorphii</taxon>
        <taxon>Galeoidea</taxon>
        <taxon>Orectolobiformes</taxon>
        <taxon>Hemiscylliidae</taxon>
        <taxon>Chiloscyllium</taxon>
    </lineage>
</organism>
<evidence type="ECO:0000313" key="1">
    <source>
        <dbReference type="EMBL" id="GCC37185.1"/>
    </source>
</evidence>
<dbReference type="EMBL" id="BEZZ01000957">
    <property type="protein sequence ID" value="GCC37185.1"/>
    <property type="molecule type" value="Genomic_DNA"/>
</dbReference>
<dbReference type="Proteomes" id="UP000287033">
    <property type="component" value="Unassembled WGS sequence"/>
</dbReference>
<name>A0A401T3G8_CHIPU</name>
<feature type="non-terminal residue" evidence="1">
    <location>
        <position position="1"/>
    </location>
</feature>
<dbReference type="InterPro" id="IPR029063">
    <property type="entry name" value="SAM-dependent_MTases_sf"/>
</dbReference>
<sequence>IEHLEFLDEKELLQQLLQHYCICWATKDRDDFGINDITFVNS</sequence>
<evidence type="ECO:0000313" key="2">
    <source>
        <dbReference type="Proteomes" id="UP000287033"/>
    </source>
</evidence>
<proteinExistence type="predicted"/>
<dbReference type="Gene3D" id="3.40.50.150">
    <property type="entry name" value="Vaccinia Virus protein VP39"/>
    <property type="match status" value="1"/>
</dbReference>
<dbReference type="AlphaFoldDB" id="A0A401T3G8"/>
<reference evidence="1 2" key="1">
    <citation type="journal article" date="2018" name="Nat. Ecol. Evol.">
        <title>Shark genomes provide insights into elasmobranch evolution and the origin of vertebrates.</title>
        <authorList>
            <person name="Hara Y"/>
            <person name="Yamaguchi K"/>
            <person name="Onimaru K"/>
            <person name="Kadota M"/>
            <person name="Koyanagi M"/>
            <person name="Keeley SD"/>
            <person name="Tatsumi K"/>
            <person name="Tanaka K"/>
            <person name="Motone F"/>
            <person name="Kageyama Y"/>
            <person name="Nozu R"/>
            <person name="Adachi N"/>
            <person name="Nishimura O"/>
            <person name="Nakagawa R"/>
            <person name="Tanegashima C"/>
            <person name="Kiyatake I"/>
            <person name="Matsumoto R"/>
            <person name="Murakumo K"/>
            <person name="Nishida K"/>
            <person name="Terakita A"/>
            <person name="Kuratani S"/>
            <person name="Sato K"/>
            <person name="Hyodo S Kuraku.S."/>
        </authorList>
    </citation>
    <scope>NUCLEOTIDE SEQUENCE [LARGE SCALE GENOMIC DNA]</scope>
</reference>
<gene>
    <name evidence="1" type="ORF">chiPu_0015686</name>
</gene>
<accession>A0A401T3G8</accession>
<dbReference type="STRING" id="137246.A0A401T3G8"/>
<protein>
    <submittedName>
        <fullName evidence="1">Uncharacterized protein</fullName>
    </submittedName>
</protein>
<comment type="caution">
    <text evidence="1">The sequence shown here is derived from an EMBL/GenBank/DDBJ whole genome shotgun (WGS) entry which is preliminary data.</text>
</comment>
<keyword evidence="2" id="KW-1185">Reference proteome</keyword>